<keyword evidence="3 7" id="KW-0418">Kinase</keyword>
<dbReference type="STRING" id="158441.A0A226DUZ9"/>
<sequence length="444" mass="49896">MGSPMDWTCIQMELCGRSLKHWLHVFQPPMNSFYTQVKQAAIMTDLVEGLKFLHDNKVIHRDLKPDNVMFTTFEYGLPIKIGDFGLARWILPEDGSTFTSSVGTQVYRAPEVSDGKYSYQADLFSFGLIIWELTALIQADKNANLFDKLVNDGNETLVEEHPLLGDKLRKIIISCTKRDPINRFESVYEIAEILVEPMKPAQEIVAQTSEELCLCVQYASPGSTIQLQEVTYSCSIYLRTDNITIVGRGSKTVIDLGHSNSINVESNSCTLSNMKVIFRQKDDTFHRIKLCGSNNRFSDIVAFSAYYYPLPDISYYNQIENQVVTEGLVRIVFSGTNNTISDVRYATLGLPANPYQNSSSFLTELSILVLGLHYKIENIKCNEIKISGDHAVLTKVQSTDAIIITEENKGIILSQCEAKGLQNMSRITIDQCEFGSVSKSIKHT</sequence>
<dbReference type="PANTHER" id="PTHR11042">
    <property type="entry name" value="EUKARYOTIC TRANSLATION INITIATION FACTOR 2-ALPHA KINASE EIF2-ALPHA KINASE -RELATED"/>
    <property type="match status" value="1"/>
</dbReference>
<comment type="similarity">
    <text evidence="5">Belongs to the protein kinase superfamily. Ser/Thr protein kinase family. GCN2 subfamily.</text>
</comment>
<evidence type="ECO:0000259" key="6">
    <source>
        <dbReference type="PROSITE" id="PS50011"/>
    </source>
</evidence>
<evidence type="ECO:0000256" key="2">
    <source>
        <dbReference type="ARBA" id="ARBA00022741"/>
    </source>
</evidence>
<dbReference type="SUPFAM" id="SSF56112">
    <property type="entry name" value="Protein kinase-like (PK-like)"/>
    <property type="match status" value="1"/>
</dbReference>
<reference evidence="7 8" key="1">
    <citation type="submission" date="2015-12" db="EMBL/GenBank/DDBJ databases">
        <title>The genome of Folsomia candida.</title>
        <authorList>
            <person name="Faddeeva A."/>
            <person name="Derks M.F."/>
            <person name="Anvar Y."/>
            <person name="Smit S."/>
            <person name="Van Straalen N."/>
            <person name="Roelofs D."/>
        </authorList>
    </citation>
    <scope>NUCLEOTIDE SEQUENCE [LARGE SCALE GENOMIC DNA]</scope>
    <source>
        <strain evidence="7 8">VU population</strain>
        <tissue evidence="7">Whole body</tissue>
    </source>
</reference>
<evidence type="ECO:0000256" key="1">
    <source>
        <dbReference type="ARBA" id="ARBA00022679"/>
    </source>
</evidence>
<dbReference type="EMBL" id="LNIX01000010">
    <property type="protein sequence ID" value="OXA49325.1"/>
    <property type="molecule type" value="Genomic_DNA"/>
</dbReference>
<evidence type="ECO:0000256" key="3">
    <source>
        <dbReference type="ARBA" id="ARBA00022777"/>
    </source>
</evidence>
<evidence type="ECO:0000313" key="7">
    <source>
        <dbReference type="EMBL" id="OXA49325.1"/>
    </source>
</evidence>
<dbReference type="GO" id="GO:0004672">
    <property type="term" value="F:protein kinase activity"/>
    <property type="evidence" value="ECO:0007669"/>
    <property type="project" value="InterPro"/>
</dbReference>
<keyword evidence="1" id="KW-0808">Transferase</keyword>
<dbReference type="GO" id="GO:0005634">
    <property type="term" value="C:nucleus"/>
    <property type="evidence" value="ECO:0007669"/>
    <property type="project" value="TreeGrafter"/>
</dbReference>
<accession>A0A226DUZ9</accession>
<protein>
    <submittedName>
        <fullName evidence="7">Serine/threonine-protein kinase PDIK1L</fullName>
    </submittedName>
</protein>
<dbReference type="Gene3D" id="1.10.510.10">
    <property type="entry name" value="Transferase(Phosphotransferase) domain 1"/>
    <property type="match status" value="1"/>
</dbReference>
<dbReference type="SUPFAM" id="SSF51126">
    <property type="entry name" value="Pectin lyase-like"/>
    <property type="match status" value="1"/>
</dbReference>
<comment type="caution">
    <text evidence="7">The sequence shown here is derived from an EMBL/GenBank/DDBJ whole genome shotgun (WGS) entry which is preliminary data.</text>
</comment>
<keyword evidence="2" id="KW-0547">Nucleotide-binding</keyword>
<dbReference type="PROSITE" id="PS50011">
    <property type="entry name" value="PROTEIN_KINASE_DOM"/>
    <property type="match status" value="1"/>
</dbReference>
<dbReference type="GO" id="GO:0005737">
    <property type="term" value="C:cytoplasm"/>
    <property type="evidence" value="ECO:0007669"/>
    <property type="project" value="TreeGrafter"/>
</dbReference>
<keyword evidence="4" id="KW-0067">ATP-binding</keyword>
<evidence type="ECO:0000256" key="4">
    <source>
        <dbReference type="ARBA" id="ARBA00022840"/>
    </source>
</evidence>
<keyword evidence="8" id="KW-1185">Reference proteome</keyword>
<dbReference type="SMART" id="SM00220">
    <property type="entry name" value="S_TKc"/>
    <property type="match status" value="1"/>
</dbReference>
<dbReference type="Proteomes" id="UP000198287">
    <property type="component" value="Unassembled WGS sequence"/>
</dbReference>
<feature type="domain" description="Protein kinase" evidence="6">
    <location>
        <begin position="1"/>
        <end position="195"/>
    </location>
</feature>
<dbReference type="InterPro" id="IPR008271">
    <property type="entry name" value="Ser/Thr_kinase_AS"/>
</dbReference>
<gene>
    <name evidence="7" type="ORF">Fcan01_15477</name>
</gene>
<evidence type="ECO:0000256" key="5">
    <source>
        <dbReference type="ARBA" id="ARBA00037982"/>
    </source>
</evidence>
<dbReference type="Pfam" id="PF00069">
    <property type="entry name" value="Pkinase"/>
    <property type="match status" value="1"/>
</dbReference>
<dbReference type="InterPro" id="IPR011009">
    <property type="entry name" value="Kinase-like_dom_sf"/>
</dbReference>
<organism evidence="7 8">
    <name type="scientific">Folsomia candida</name>
    <name type="common">Springtail</name>
    <dbReference type="NCBI Taxonomy" id="158441"/>
    <lineage>
        <taxon>Eukaryota</taxon>
        <taxon>Metazoa</taxon>
        <taxon>Ecdysozoa</taxon>
        <taxon>Arthropoda</taxon>
        <taxon>Hexapoda</taxon>
        <taxon>Collembola</taxon>
        <taxon>Entomobryomorpha</taxon>
        <taxon>Isotomoidea</taxon>
        <taxon>Isotomidae</taxon>
        <taxon>Proisotominae</taxon>
        <taxon>Folsomia</taxon>
    </lineage>
</organism>
<proteinExistence type="inferred from homology"/>
<name>A0A226DUZ9_FOLCA</name>
<dbReference type="InterPro" id="IPR050339">
    <property type="entry name" value="CC_SR_Kinase"/>
</dbReference>
<dbReference type="InterPro" id="IPR000719">
    <property type="entry name" value="Prot_kinase_dom"/>
</dbReference>
<dbReference type="AlphaFoldDB" id="A0A226DUZ9"/>
<evidence type="ECO:0000313" key="8">
    <source>
        <dbReference type="Proteomes" id="UP000198287"/>
    </source>
</evidence>
<dbReference type="PROSITE" id="PS00108">
    <property type="entry name" value="PROTEIN_KINASE_ST"/>
    <property type="match status" value="1"/>
</dbReference>
<dbReference type="GO" id="GO:0005524">
    <property type="term" value="F:ATP binding"/>
    <property type="evidence" value="ECO:0007669"/>
    <property type="project" value="UniProtKB-KW"/>
</dbReference>
<dbReference type="InterPro" id="IPR011050">
    <property type="entry name" value="Pectin_lyase_fold/virulence"/>
</dbReference>